<sequence length="113" mass="12248">MYLFNPESREVAKSVRLWFRCSCCCGRSACCCRRCDSRAVAVTVVVESKPTLRRHRSGGLLPLPSSIGAKATITNPNRPLQSKPSPLFAQAAVDVAVEQKPKPPPQTLAVAPD</sequence>
<accession>A0AAD3SF22</accession>
<organism evidence="1 2">
    <name type="scientific">Nepenthes gracilis</name>
    <name type="common">Slender pitcher plant</name>
    <dbReference type="NCBI Taxonomy" id="150966"/>
    <lineage>
        <taxon>Eukaryota</taxon>
        <taxon>Viridiplantae</taxon>
        <taxon>Streptophyta</taxon>
        <taxon>Embryophyta</taxon>
        <taxon>Tracheophyta</taxon>
        <taxon>Spermatophyta</taxon>
        <taxon>Magnoliopsida</taxon>
        <taxon>eudicotyledons</taxon>
        <taxon>Gunneridae</taxon>
        <taxon>Pentapetalae</taxon>
        <taxon>Caryophyllales</taxon>
        <taxon>Nepenthaceae</taxon>
        <taxon>Nepenthes</taxon>
    </lineage>
</organism>
<dbReference type="AlphaFoldDB" id="A0AAD3SF22"/>
<keyword evidence="2" id="KW-1185">Reference proteome</keyword>
<gene>
    <name evidence="1" type="ORF">Nepgr_011869</name>
</gene>
<proteinExistence type="predicted"/>
<reference evidence="1" key="1">
    <citation type="submission" date="2023-05" db="EMBL/GenBank/DDBJ databases">
        <title>Nepenthes gracilis genome sequencing.</title>
        <authorList>
            <person name="Fukushima K."/>
        </authorList>
    </citation>
    <scope>NUCLEOTIDE SEQUENCE</scope>
    <source>
        <strain evidence="1">SING2019-196</strain>
    </source>
</reference>
<name>A0AAD3SF22_NEPGR</name>
<evidence type="ECO:0000313" key="1">
    <source>
        <dbReference type="EMBL" id="GMH10028.1"/>
    </source>
</evidence>
<protein>
    <submittedName>
        <fullName evidence="1">Uncharacterized protein</fullName>
    </submittedName>
</protein>
<comment type="caution">
    <text evidence="1">The sequence shown here is derived from an EMBL/GenBank/DDBJ whole genome shotgun (WGS) entry which is preliminary data.</text>
</comment>
<dbReference type="EMBL" id="BSYO01000009">
    <property type="protein sequence ID" value="GMH10028.1"/>
    <property type="molecule type" value="Genomic_DNA"/>
</dbReference>
<evidence type="ECO:0000313" key="2">
    <source>
        <dbReference type="Proteomes" id="UP001279734"/>
    </source>
</evidence>
<dbReference type="Proteomes" id="UP001279734">
    <property type="component" value="Unassembled WGS sequence"/>
</dbReference>